<dbReference type="EMBL" id="JDRY01000055">
    <property type="protein sequence ID" value="KGM98362.1"/>
    <property type="molecule type" value="Genomic_DNA"/>
</dbReference>
<gene>
    <name evidence="2" type="ORF">Z955_11490</name>
</gene>
<protein>
    <recommendedName>
        <fullName evidence="4">DUF3919 family protein</fullName>
    </recommendedName>
</protein>
<keyword evidence="1" id="KW-1133">Transmembrane helix</keyword>
<dbReference type="InterPro" id="IPR025031">
    <property type="entry name" value="DUF3919"/>
</dbReference>
<accession>A0A0A0IBS3</accession>
<feature type="transmembrane region" description="Helical" evidence="1">
    <location>
        <begin position="7"/>
        <end position="26"/>
    </location>
</feature>
<keyword evidence="1" id="KW-0472">Membrane</keyword>
<keyword evidence="1" id="KW-0812">Transmembrane</keyword>
<name>A0A0A0IBS3_CLOBO</name>
<evidence type="ECO:0000313" key="3">
    <source>
        <dbReference type="Proteomes" id="UP000030014"/>
    </source>
</evidence>
<reference evidence="2 3" key="1">
    <citation type="submission" date="2014-01" db="EMBL/GenBank/DDBJ databases">
        <title>Plasmidome dynamics in the species complex Clostridium novyi sensu lato converts strains of independent lineages into distinctly different pathogens.</title>
        <authorList>
            <person name="Skarin H."/>
            <person name="Segerman B."/>
        </authorList>
    </citation>
    <scope>NUCLEOTIDE SEQUENCE [LARGE SCALE GENOMIC DNA]</scope>
    <source>
        <strain evidence="2 3">DC5</strain>
    </source>
</reference>
<dbReference type="AlphaFoldDB" id="A0A0A0IBS3"/>
<sequence length="262" mass="30810">MGLMKKNIFLLYILMFFICLSSLVYYKKIIYNKIQVITDFNDNEKTLDNRIPTKIILSNSKLGSTEINDKFLLNDILKYIRNISNSNTTMNTIRTSDNVISISGKISYMNGETDTFKVNNHLTINNIHYYSNSYLTNTLRNMLVDSLYHFNNLINIISKSNNQIIFSNDRIKTILDCKNKYRLIESLKKLKIMSDNKDFLETNLNEKPKFHLRIYIDKNIENTAENIILLDSYEHYIIIQYLGDENGKNIYIKGDLNEKDFK</sequence>
<dbReference type="Proteomes" id="UP000030014">
    <property type="component" value="Unassembled WGS sequence"/>
</dbReference>
<evidence type="ECO:0008006" key="4">
    <source>
        <dbReference type="Google" id="ProtNLM"/>
    </source>
</evidence>
<dbReference type="Pfam" id="PF13057">
    <property type="entry name" value="DUF3919"/>
    <property type="match status" value="1"/>
</dbReference>
<proteinExistence type="predicted"/>
<comment type="caution">
    <text evidence="2">The sequence shown here is derived from an EMBL/GenBank/DDBJ whole genome shotgun (WGS) entry which is preliminary data.</text>
</comment>
<evidence type="ECO:0000313" key="2">
    <source>
        <dbReference type="EMBL" id="KGM98362.1"/>
    </source>
</evidence>
<organism evidence="2 3">
    <name type="scientific">Clostridium botulinum C/D str. DC5</name>
    <dbReference type="NCBI Taxonomy" id="1443128"/>
    <lineage>
        <taxon>Bacteria</taxon>
        <taxon>Bacillati</taxon>
        <taxon>Bacillota</taxon>
        <taxon>Clostridia</taxon>
        <taxon>Eubacteriales</taxon>
        <taxon>Clostridiaceae</taxon>
        <taxon>Clostridium</taxon>
    </lineage>
</organism>
<evidence type="ECO:0000256" key="1">
    <source>
        <dbReference type="SAM" id="Phobius"/>
    </source>
</evidence>